<protein>
    <recommendedName>
        <fullName evidence="9">CRISPR-associated endoribonuclease Cas2</fullName>
        <ecNumber evidence="9">3.1.-.-</ecNumber>
    </recommendedName>
</protein>
<dbReference type="EMBL" id="QRCT01000050">
    <property type="protein sequence ID" value="RDU22251.1"/>
    <property type="molecule type" value="Genomic_DNA"/>
</dbReference>
<dbReference type="GO" id="GO:0046872">
    <property type="term" value="F:metal ion binding"/>
    <property type="evidence" value="ECO:0007669"/>
    <property type="project" value="UniProtKB-UniRule"/>
</dbReference>
<keyword evidence="8 9" id="KW-0051">Antiviral defense</keyword>
<evidence type="ECO:0000313" key="10">
    <source>
        <dbReference type="EMBL" id="RDU22251.1"/>
    </source>
</evidence>
<dbReference type="HAMAP" id="MF_01471">
    <property type="entry name" value="Cas2"/>
    <property type="match status" value="1"/>
</dbReference>
<keyword evidence="6 9" id="KW-0378">Hydrolase</keyword>
<dbReference type="GO" id="GO:0043571">
    <property type="term" value="P:maintenance of CRISPR repeat elements"/>
    <property type="evidence" value="ECO:0007669"/>
    <property type="project" value="UniProtKB-UniRule"/>
</dbReference>
<dbReference type="SUPFAM" id="SSF143430">
    <property type="entry name" value="TTP0101/SSO1404-like"/>
    <property type="match status" value="1"/>
</dbReference>
<keyword evidence="5 9" id="KW-0255">Endonuclease</keyword>
<keyword evidence="4 9" id="KW-0479">Metal-binding</keyword>
<dbReference type="GO" id="GO:0016787">
    <property type="term" value="F:hydrolase activity"/>
    <property type="evidence" value="ECO:0007669"/>
    <property type="project" value="UniProtKB-KW"/>
</dbReference>
<dbReference type="Proteomes" id="UP000255036">
    <property type="component" value="Unassembled WGS sequence"/>
</dbReference>
<sequence length="101" mass="11601">MRVMVFFDLPTLTASEKREYTKFRKFLLKSGFLMMQESVYCKLALNTTVSSAIVTNVKKNKPLEGLVQILTITEKQFSKIEMITGNFKSEVLDSDERLVVI</sequence>
<comment type="subunit">
    <text evidence="9">Homodimer, forms a heterotetramer with a Cas1 homodimer.</text>
</comment>
<dbReference type="EC" id="3.1.-.-" evidence="9"/>
<proteinExistence type="inferred from homology"/>
<dbReference type="InterPro" id="IPR019199">
    <property type="entry name" value="Virulence_VapD/CRISPR_Cas2"/>
</dbReference>
<dbReference type="InterPro" id="IPR021127">
    <property type="entry name" value="CRISPR_associated_Cas2"/>
</dbReference>
<keyword evidence="3 9" id="KW-0540">Nuclease</keyword>
<comment type="caution">
    <text evidence="10">The sequence shown here is derived from an EMBL/GenBank/DDBJ whole genome shotgun (WGS) entry which is preliminary data.</text>
</comment>
<comment type="similarity">
    <text evidence="2 9">Belongs to the CRISPR-associated endoribonuclease Cas2 protein family.</text>
</comment>
<dbReference type="AlphaFoldDB" id="A0A371ARP4"/>
<evidence type="ECO:0000256" key="3">
    <source>
        <dbReference type="ARBA" id="ARBA00022722"/>
    </source>
</evidence>
<name>A0A371ARP4_9FIRM</name>
<keyword evidence="11" id="KW-1185">Reference proteome</keyword>
<dbReference type="RefSeq" id="WP_115483432.1">
    <property type="nucleotide sequence ID" value="NZ_QRCT01000050.1"/>
</dbReference>
<comment type="cofactor">
    <cofactor evidence="1 9">
        <name>Mg(2+)</name>
        <dbReference type="ChEBI" id="CHEBI:18420"/>
    </cofactor>
</comment>
<evidence type="ECO:0000256" key="6">
    <source>
        <dbReference type="ARBA" id="ARBA00022801"/>
    </source>
</evidence>
<dbReference type="OrthoDB" id="9791737at2"/>
<keyword evidence="7 9" id="KW-0460">Magnesium</keyword>
<reference evidence="10 11" key="1">
    <citation type="submission" date="2018-07" db="EMBL/GenBank/DDBJ databases">
        <title>Anaerosacharophilus polymeroproducens gen. nov. sp. nov., an anaerobic bacterium isolated from salt field.</title>
        <authorList>
            <person name="Kim W."/>
            <person name="Yang S.-H."/>
            <person name="Oh J."/>
            <person name="Lee J.-H."/>
            <person name="Kwon K.K."/>
        </authorList>
    </citation>
    <scope>NUCLEOTIDE SEQUENCE [LARGE SCALE GENOMIC DNA]</scope>
    <source>
        <strain evidence="10 11">MCWD5</strain>
    </source>
</reference>
<evidence type="ECO:0000313" key="11">
    <source>
        <dbReference type="Proteomes" id="UP000255036"/>
    </source>
</evidence>
<evidence type="ECO:0000256" key="9">
    <source>
        <dbReference type="HAMAP-Rule" id="MF_01471"/>
    </source>
</evidence>
<organism evidence="10 11">
    <name type="scientific">Anaerosacchariphilus polymeriproducens</name>
    <dbReference type="NCBI Taxonomy" id="1812858"/>
    <lineage>
        <taxon>Bacteria</taxon>
        <taxon>Bacillati</taxon>
        <taxon>Bacillota</taxon>
        <taxon>Clostridia</taxon>
        <taxon>Lachnospirales</taxon>
        <taxon>Lachnospiraceae</taxon>
        <taxon>Anaerosacchariphilus</taxon>
    </lineage>
</organism>
<evidence type="ECO:0000256" key="5">
    <source>
        <dbReference type="ARBA" id="ARBA00022759"/>
    </source>
</evidence>
<dbReference type="GO" id="GO:0051607">
    <property type="term" value="P:defense response to virus"/>
    <property type="evidence" value="ECO:0007669"/>
    <property type="project" value="UniProtKB-UniRule"/>
</dbReference>
<dbReference type="Pfam" id="PF09827">
    <property type="entry name" value="CRISPR_Cas2"/>
    <property type="match status" value="1"/>
</dbReference>
<dbReference type="GO" id="GO:0004521">
    <property type="term" value="F:RNA endonuclease activity"/>
    <property type="evidence" value="ECO:0007669"/>
    <property type="project" value="InterPro"/>
</dbReference>
<evidence type="ECO:0000256" key="4">
    <source>
        <dbReference type="ARBA" id="ARBA00022723"/>
    </source>
</evidence>
<evidence type="ECO:0000256" key="7">
    <source>
        <dbReference type="ARBA" id="ARBA00022842"/>
    </source>
</evidence>
<accession>A0A371ARP4</accession>
<comment type="function">
    <text evidence="9">CRISPR (clustered regularly interspaced short palindromic repeat), is an adaptive immune system that provides protection against mobile genetic elements (viruses, transposable elements and conjugative plasmids). CRISPR clusters contain sequences complementary to antecedent mobile elements and target invading nucleic acids. CRISPR clusters are transcribed and processed into CRISPR RNA (crRNA). Functions as a ssRNA-specific endoribonuclease. Involved in the integration of spacer DNA into the CRISPR cassette.</text>
</comment>
<evidence type="ECO:0000256" key="1">
    <source>
        <dbReference type="ARBA" id="ARBA00001946"/>
    </source>
</evidence>
<dbReference type="NCBIfam" id="TIGR01573">
    <property type="entry name" value="cas2"/>
    <property type="match status" value="1"/>
</dbReference>
<feature type="binding site" evidence="9">
    <location>
        <position position="8"/>
    </location>
    <ligand>
        <name>Mg(2+)</name>
        <dbReference type="ChEBI" id="CHEBI:18420"/>
        <note>catalytic</note>
    </ligand>
</feature>
<evidence type="ECO:0000256" key="8">
    <source>
        <dbReference type="ARBA" id="ARBA00023118"/>
    </source>
</evidence>
<gene>
    <name evidence="9 10" type="primary">cas2</name>
    <name evidence="10" type="ORF">DWV06_17170</name>
</gene>
<evidence type="ECO:0000256" key="2">
    <source>
        <dbReference type="ARBA" id="ARBA00009959"/>
    </source>
</evidence>